<dbReference type="AlphaFoldDB" id="A0A0F7JWC0"/>
<accession>A0A0F7JWC0</accession>
<dbReference type="Proteomes" id="UP000034410">
    <property type="component" value="Chromosome"/>
</dbReference>
<protein>
    <submittedName>
        <fullName evidence="1">Uncharacterized protein</fullName>
    </submittedName>
</protein>
<name>A0A0F7JWC0_9GAMM</name>
<dbReference type="EMBL" id="CP011412">
    <property type="protein sequence ID" value="AKH20786.1"/>
    <property type="molecule type" value="Genomic_DNA"/>
</dbReference>
<sequence>MTTTITSTFTSMETIRNTMEDLLANGIEREKMFADDAHTELKIMIPDDIQNEVIEIIQRHKPIETVSYHR</sequence>
<proteinExistence type="predicted"/>
<gene>
    <name evidence="1" type="ORF">AAY24_11000</name>
</gene>
<organism evidence="1 2">
    <name type="scientific">Sedimenticola thiotaurini</name>
    <dbReference type="NCBI Taxonomy" id="1543721"/>
    <lineage>
        <taxon>Bacteria</taxon>
        <taxon>Pseudomonadati</taxon>
        <taxon>Pseudomonadota</taxon>
        <taxon>Gammaproteobacteria</taxon>
        <taxon>Chromatiales</taxon>
        <taxon>Sedimenticolaceae</taxon>
        <taxon>Sedimenticola</taxon>
    </lineage>
</organism>
<keyword evidence="2" id="KW-1185">Reference proteome</keyword>
<dbReference type="RefSeq" id="WP_046859716.1">
    <property type="nucleotide sequence ID" value="NZ_CP011412.1"/>
</dbReference>
<evidence type="ECO:0000313" key="2">
    <source>
        <dbReference type="Proteomes" id="UP000034410"/>
    </source>
</evidence>
<evidence type="ECO:0000313" key="1">
    <source>
        <dbReference type="EMBL" id="AKH20786.1"/>
    </source>
</evidence>
<reference evidence="1 2" key="1">
    <citation type="journal article" date="2015" name="Genome Announc.">
        <title>Complete Genome Sequence of Sedimenticola thiotaurini Strain SIP-G1, a Polyphosphate- and Polyhydroxyalkanoate-Accumulating Sulfur-Oxidizing Gammaproteobacterium Isolated from Salt Marsh Sediments.</title>
        <authorList>
            <person name="Flood B.E."/>
            <person name="Jones D.S."/>
            <person name="Bailey J.V."/>
        </authorList>
    </citation>
    <scope>NUCLEOTIDE SEQUENCE [LARGE SCALE GENOMIC DNA]</scope>
    <source>
        <strain evidence="1 2">SIP-G1</strain>
    </source>
</reference>
<dbReference type="KEGG" id="seds:AAY24_11000"/>
<dbReference type="OrthoDB" id="7871407at2"/>